<accession>A0A2V0NQE8</accession>
<dbReference type="AlphaFoldDB" id="A0A2V0NQE8"/>
<dbReference type="CDD" id="cd06558">
    <property type="entry name" value="crotonase-like"/>
    <property type="match status" value="1"/>
</dbReference>
<name>A0A2V0NQE8_9CHLO</name>
<comment type="caution">
    <text evidence="3">The sequence shown here is derived from an EMBL/GenBank/DDBJ whole genome shotgun (WGS) entry which is preliminary data.</text>
</comment>
<evidence type="ECO:0008006" key="5">
    <source>
        <dbReference type="Google" id="ProtNLM"/>
    </source>
</evidence>
<dbReference type="EMBL" id="BDRX01000013">
    <property type="protein sequence ID" value="GBF89851.1"/>
    <property type="molecule type" value="Genomic_DNA"/>
</dbReference>
<dbReference type="InterPro" id="IPR018376">
    <property type="entry name" value="Enoyl-CoA_hyd/isom_CS"/>
</dbReference>
<dbReference type="SUPFAM" id="SSF52096">
    <property type="entry name" value="ClpP/crotonase"/>
    <property type="match status" value="1"/>
</dbReference>
<feature type="compositionally biased region" description="Gly residues" evidence="2">
    <location>
        <begin position="35"/>
        <end position="45"/>
    </location>
</feature>
<dbReference type="Gene3D" id="3.90.226.10">
    <property type="entry name" value="2-enoyl-CoA Hydratase, Chain A, domain 1"/>
    <property type="match status" value="1"/>
</dbReference>
<dbReference type="OrthoDB" id="2018133at2759"/>
<feature type="region of interest" description="Disordered" evidence="2">
    <location>
        <begin position="1"/>
        <end position="46"/>
    </location>
</feature>
<evidence type="ECO:0000313" key="4">
    <source>
        <dbReference type="Proteomes" id="UP000247498"/>
    </source>
</evidence>
<gene>
    <name evidence="3" type="ORF">Rsub_02555</name>
</gene>
<dbReference type="STRING" id="307507.A0A2V0NQE8"/>
<evidence type="ECO:0000313" key="3">
    <source>
        <dbReference type="EMBL" id="GBF89851.1"/>
    </source>
</evidence>
<proteinExistence type="inferred from homology"/>
<dbReference type="GO" id="GO:0003824">
    <property type="term" value="F:catalytic activity"/>
    <property type="evidence" value="ECO:0007669"/>
    <property type="project" value="InterPro"/>
</dbReference>
<dbReference type="Proteomes" id="UP000247498">
    <property type="component" value="Unassembled WGS sequence"/>
</dbReference>
<sequence length="300" mass="30517">MAAAAAGNGAGNGSSAGEPPLISIDRVPPGACGQPEGGAAGGGDSGVRLLTLRNPKGSLNSLTVEMAAAFEAALERLAGDAGARAVVVTGEGRAFSAGGDYGFIEDRQNGDVADNEAVLARFYTTFLALRKLPVPFVAAVNGPAVGGGMGLAMACDMRIASSAAKLSFNFVKLGLTPGMASATVLPAATNHQIACRLLLTGDLIDAHEALRLGLVLEVVEPAELLPAAQRLAGRIASASPSAVSATLRALRARLPWGELEAAAGAEAAAQALFFKQEDCREGVDSVKQKRPAKFGPRREF</sequence>
<dbReference type="PANTHER" id="PTHR43459">
    <property type="entry name" value="ENOYL-COA HYDRATASE"/>
    <property type="match status" value="1"/>
</dbReference>
<dbReference type="Pfam" id="PF00378">
    <property type="entry name" value="ECH_1"/>
    <property type="match status" value="1"/>
</dbReference>
<keyword evidence="4" id="KW-1185">Reference proteome</keyword>
<dbReference type="InterPro" id="IPR001753">
    <property type="entry name" value="Enoyl-CoA_hydra/iso"/>
</dbReference>
<evidence type="ECO:0000256" key="2">
    <source>
        <dbReference type="SAM" id="MobiDB-lite"/>
    </source>
</evidence>
<dbReference type="InParanoid" id="A0A2V0NQE8"/>
<comment type="similarity">
    <text evidence="1">Belongs to the enoyl-CoA hydratase/isomerase family.</text>
</comment>
<reference evidence="3 4" key="1">
    <citation type="journal article" date="2018" name="Sci. Rep.">
        <title>Raphidocelis subcapitata (=Pseudokirchneriella subcapitata) provides an insight into genome evolution and environmental adaptations in the Sphaeropleales.</title>
        <authorList>
            <person name="Suzuki S."/>
            <person name="Yamaguchi H."/>
            <person name="Nakajima N."/>
            <person name="Kawachi M."/>
        </authorList>
    </citation>
    <scope>NUCLEOTIDE SEQUENCE [LARGE SCALE GENOMIC DNA]</scope>
    <source>
        <strain evidence="3 4">NIES-35</strain>
    </source>
</reference>
<protein>
    <recommendedName>
        <fullName evidence="5">Enoyl-hydratase</fullName>
    </recommendedName>
</protein>
<evidence type="ECO:0000256" key="1">
    <source>
        <dbReference type="RuleBase" id="RU003707"/>
    </source>
</evidence>
<organism evidence="3 4">
    <name type="scientific">Raphidocelis subcapitata</name>
    <dbReference type="NCBI Taxonomy" id="307507"/>
    <lineage>
        <taxon>Eukaryota</taxon>
        <taxon>Viridiplantae</taxon>
        <taxon>Chlorophyta</taxon>
        <taxon>core chlorophytes</taxon>
        <taxon>Chlorophyceae</taxon>
        <taxon>CS clade</taxon>
        <taxon>Sphaeropleales</taxon>
        <taxon>Selenastraceae</taxon>
        <taxon>Raphidocelis</taxon>
    </lineage>
</organism>
<dbReference type="PANTHER" id="PTHR43459:SF1">
    <property type="entry name" value="EG:BACN32G11.4 PROTEIN"/>
    <property type="match status" value="1"/>
</dbReference>
<dbReference type="PROSITE" id="PS00166">
    <property type="entry name" value="ENOYL_COA_HYDRATASE"/>
    <property type="match status" value="1"/>
</dbReference>
<dbReference type="InterPro" id="IPR029045">
    <property type="entry name" value="ClpP/crotonase-like_dom_sf"/>
</dbReference>